<reference evidence="2" key="1">
    <citation type="journal article" date="2023" name="Int. J. Syst. Evol. Microbiol.">
        <title>Methylocystis iwaonis sp. nov., a type II methane-oxidizing bacterium from surface soil of a rice paddy field in Japan, and emended description of the genus Methylocystis (ex Whittenbury et al. 1970) Bowman et al. 1993.</title>
        <authorList>
            <person name="Kaise H."/>
            <person name="Sawadogo J.B."/>
            <person name="Alam M.S."/>
            <person name="Ueno C."/>
            <person name="Dianou D."/>
            <person name="Shinjo R."/>
            <person name="Asakawa S."/>
        </authorList>
    </citation>
    <scope>NUCLEOTIDE SEQUENCE</scope>
    <source>
        <strain evidence="2">LMG27198</strain>
    </source>
</reference>
<sequence>MSDESTPQPEEAVSRVELENIQEQLRTIRAERDRQNFEKAEIVAKANAYAKERDQFKEELASVLSERDRVIGDVVADHEKKIADLVSERDRLAQEKAAATSLVQNMTRLADAATRRADEAAEEIARLRTIVDNMPKADPVELLTALAAEKTKAAVAWVRGKIPADSPILPWFDKTVETVTAIGCAAVKLTREFIAWATPRVIALTKQGVAKVEEMLAKK</sequence>
<dbReference type="RefSeq" id="WP_281804201.1">
    <property type="nucleotide sequence ID" value="NZ_BSEC01000001.1"/>
</dbReference>
<gene>
    <name evidence="2" type="ORF">LMG27198_31780</name>
</gene>
<feature type="coiled-coil region" evidence="1">
    <location>
        <begin position="18"/>
        <end position="130"/>
    </location>
</feature>
<organism evidence="2 3">
    <name type="scientific">Methylocystis echinoides</name>
    <dbReference type="NCBI Taxonomy" id="29468"/>
    <lineage>
        <taxon>Bacteria</taxon>
        <taxon>Pseudomonadati</taxon>
        <taxon>Pseudomonadota</taxon>
        <taxon>Alphaproteobacteria</taxon>
        <taxon>Hyphomicrobiales</taxon>
        <taxon>Methylocystaceae</taxon>
        <taxon>Methylocystis</taxon>
    </lineage>
</organism>
<protein>
    <submittedName>
        <fullName evidence="2">Uncharacterized protein</fullName>
    </submittedName>
</protein>
<evidence type="ECO:0000256" key="1">
    <source>
        <dbReference type="SAM" id="Coils"/>
    </source>
</evidence>
<keyword evidence="1" id="KW-0175">Coiled coil</keyword>
<dbReference type="EMBL" id="BSEC01000001">
    <property type="protein sequence ID" value="GLI94186.1"/>
    <property type="molecule type" value="Genomic_DNA"/>
</dbReference>
<accession>A0A9W6GWF2</accession>
<proteinExistence type="predicted"/>
<name>A0A9W6GWF2_9HYPH</name>
<keyword evidence="3" id="KW-1185">Reference proteome</keyword>
<comment type="caution">
    <text evidence="2">The sequence shown here is derived from an EMBL/GenBank/DDBJ whole genome shotgun (WGS) entry which is preliminary data.</text>
</comment>
<dbReference type="AlphaFoldDB" id="A0A9W6GWF2"/>
<dbReference type="Proteomes" id="UP001144323">
    <property type="component" value="Unassembled WGS sequence"/>
</dbReference>
<evidence type="ECO:0000313" key="2">
    <source>
        <dbReference type="EMBL" id="GLI94186.1"/>
    </source>
</evidence>
<evidence type="ECO:0000313" key="3">
    <source>
        <dbReference type="Proteomes" id="UP001144323"/>
    </source>
</evidence>